<feature type="compositionally biased region" description="Basic residues" evidence="1">
    <location>
        <begin position="216"/>
        <end position="225"/>
    </location>
</feature>
<dbReference type="EMBL" id="DS028133">
    <property type="protein sequence ID" value="EEY56085.1"/>
    <property type="molecule type" value="Genomic_DNA"/>
</dbReference>
<accession>D0NDC8</accession>
<dbReference type="AlphaFoldDB" id="D0NDC8"/>
<gene>
    <name evidence="2" type="ORF">PITG_08860</name>
</gene>
<sequence length="238" mass="26845">MMDVLDGVDTNKFKKLWRQLVKDGWKARPPTGLNVGHTDEIPMANKVVGLAVLLLWLQSKVVGMAVLLLWLQNNVIGLITVLRLVQNKLDDQITVTVLQDDDEMKGLEWEVFDQDHCDMALVNGFTLHRMAMERKGKRAPKHAEYMRQLHVELLAVTAISFRTNRHAEDLASVRPEILTTCCAALMNYTRLNPARAKGRAKADSISASGAATPAHLRGRTRLRKRKLEELSEEDSDNE</sequence>
<proteinExistence type="predicted"/>
<dbReference type="VEuPathDB" id="FungiDB:PITG_08860"/>
<evidence type="ECO:0000313" key="2">
    <source>
        <dbReference type="EMBL" id="EEY56085.1"/>
    </source>
</evidence>
<keyword evidence="3" id="KW-1185">Reference proteome</keyword>
<protein>
    <submittedName>
        <fullName evidence="2">Uncharacterized protein</fullName>
    </submittedName>
</protein>
<dbReference type="GeneID" id="9461969"/>
<organism evidence="2 3">
    <name type="scientific">Phytophthora infestans (strain T30-4)</name>
    <name type="common">Potato late blight agent</name>
    <dbReference type="NCBI Taxonomy" id="403677"/>
    <lineage>
        <taxon>Eukaryota</taxon>
        <taxon>Sar</taxon>
        <taxon>Stramenopiles</taxon>
        <taxon>Oomycota</taxon>
        <taxon>Peronosporomycetes</taxon>
        <taxon>Peronosporales</taxon>
        <taxon>Peronosporaceae</taxon>
        <taxon>Phytophthora</taxon>
    </lineage>
</organism>
<evidence type="ECO:0000256" key="1">
    <source>
        <dbReference type="SAM" id="MobiDB-lite"/>
    </source>
</evidence>
<dbReference type="OrthoDB" id="10593624at2759"/>
<reference evidence="3" key="1">
    <citation type="journal article" date="2009" name="Nature">
        <title>Genome sequence and analysis of the Irish potato famine pathogen Phytophthora infestans.</title>
        <authorList>
            <consortium name="The Broad Institute Genome Sequencing Platform"/>
            <person name="Haas B.J."/>
            <person name="Kamoun S."/>
            <person name="Zody M.C."/>
            <person name="Jiang R.H."/>
            <person name="Handsaker R.E."/>
            <person name="Cano L.M."/>
            <person name="Grabherr M."/>
            <person name="Kodira C.D."/>
            <person name="Raffaele S."/>
            <person name="Torto-Alalibo T."/>
            <person name="Bozkurt T.O."/>
            <person name="Ah-Fong A.M."/>
            <person name="Alvarado L."/>
            <person name="Anderson V.L."/>
            <person name="Armstrong M.R."/>
            <person name="Avrova A."/>
            <person name="Baxter L."/>
            <person name="Beynon J."/>
            <person name="Boevink P.C."/>
            <person name="Bollmann S.R."/>
            <person name="Bos J.I."/>
            <person name="Bulone V."/>
            <person name="Cai G."/>
            <person name="Cakir C."/>
            <person name="Carrington J.C."/>
            <person name="Chawner M."/>
            <person name="Conti L."/>
            <person name="Costanzo S."/>
            <person name="Ewan R."/>
            <person name="Fahlgren N."/>
            <person name="Fischbach M.A."/>
            <person name="Fugelstad J."/>
            <person name="Gilroy E.M."/>
            <person name="Gnerre S."/>
            <person name="Green P.J."/>
            <person name="Grenville-Briggs L.J."/>
            <person name="Griffith J."/>
            <person name="Grunwald N.J."/>
            <person name="Horn K."/>
            <person name="Horner N.R."/>
            <person name="Hu C.H."/>
            <person name="Huitema E."/>
            <person name="Jeong D.H."/>
            <person name="Jones A.M."/>
            <person name="Jones J.D."/>
            <person name="Jones R.W."/>
            <person name="Karlsson E.K."/>
            <person name="Kunjeti S.G."/>
            <person name="Lamour K."/>
            <person name="Liu Z."/>
            <person name="Ma L."/>
            <person name="Maclean D."/>
            <person name="Chibucos M.C."/>
            <person name="McDonald H."/>
            <person name="McWalters J."/>
            <person name="Meijer H.J."/>
            <person name="Morgan W."/>
            <person name="Morris P.F."/>
            <person name="Munro C.A."/>
            <person name="O'Neill K."/>
            <person name="Ospina-Giraldo M."/>
            <person name="Pinzon A."/>
            <person name="Pritchard L."/>
            <person name="Ramsahoye B."/>
            <person name="Ren Q."/>
            <person name="Restrepo S."/>
            <person name="Roy S."/>
            <person name="Sadanandom A."/>
            <person name="Savidor A."/>
            <person name="Schornack S."/>
            <person name="Schwartz D.C."/>
            <person name="Schumann U.D."/>
            <person name="Schwessinger B."/>
            <person name="Seyer L."/>
            <person name="Sharpe T."/>
            <person name="Silvar C."/>
            <person name="Song J."/>
            <person name="Studholme D.J."/>
            <person name="Sykes S."/>
            <person name="Thines M."/>
            <person name="van de Vondervoort P.J."/>
            <person name="Phuntumart V."/>
            <person name="Wawra S."/>
            <person name="Weide R."/>
            <person name="Win J."/>
            <person name="Young C."/>
            <person name="Zhou S."/>
            <person name="Fry W."/>
            <person name="Meyers B.C."/>
            <person name="van West P."/>
            <person name="Ristaino J."/>
            <person name="Govers F."/>
            <person name="Birch P.R."/>
            <person name="Whisson S.C."/>
            <person name="Judelson H.S."/>
            <person name="Nusbaum C."/>
        </authorList>
    </citation>
    <scope>NUCLEOTIDE SEQUENCE [LARGE SCALE GENOMIC DNA]</scope>
    <source>
        <strain evidence="3">T30-4</strain>
    </source>
</reference>
<evidence type="ECO:0000313" key="3">
    <source>
        <dbReference type="Proteomes" id="UP000006643"/>
    </source>
</evidence>
<dbReference type="Proteomes" id="UP000006643">
    <property type="component" value="Unassembled WGS sequence"/>
</dbReference>
<dbReference type="KEGG" id="pif:PITG_08860"/>
<dbReference type="HOGENOM" id="CLU_1167831_0_0_1"/>
<dbReference type="RefSeq" id="XP_002902915.1">
    <property type="nucleotide sequence ID" value="XM_002902869.1"/>
</dbReference>
<dbReference type="InParanoid" id="D0NDC8"/>
<name>D0NDC8_PHYIT</name>
<feature type="region of interest" description="Disordered" evidence="1">
    <location>
        <begin position="200"/>
        <end position="238"/>
    </location>
</feature>